<keyword evidence="2" id="KW-1133">Transmembrane helix</keyword>
<reference evidence="3 4" key="1">
    <citation type="submission" date="2020-08" db="EMBL/GenBank/DDBJ databases">
        <title>Novel species isolated from subtropical streams in China.</title>
        <authorList>
            <person name="Lu H."/>
        </authorList>
    </citation>
    <scope>NUCLEOTIDE SEQUENCE [LARGE SCALE GENOMIC DNA]</scope>
    <source>
        <strain evidence="3 4">CCTCC AB 2015119</strain>
    </source>
</reference>
<organism evidence="3 4">
    <name type="scientific">Undibacterium aquatile</name>
    <dbReference type="NCBI Taxonomy" id="1537398"/>
    <lineage>
        <taxon>Bacteria</taxon>
        <taxon>Pseudomonadati</taxon>
        <taxon>Pseudomonadota</taxon>
        <taxon>Betaproteobacteria</taxon>
        <taxon>Burkholderiales</taxon>
        <taxon>Oxalobacteraceae</taxon>
        <taxon>Undibacterium</taxon>
    </lineage>
</organism>
<sequence>MQFQLHKPLTFTRRTVALVLMLFVHGVLWLGWQNQHWIRVRTEANEMRYLQLIDIQTPRIPEVSLVPPEKNLPTAPKRNNPTPLNNKPEKANAITLNPIAESNASVITPAVTSAEEPRLNLDDLKRSALAIDKQRQPGTIEKIQQSHRRDEGFEQKLADGTKKAERKDCLKAYSGIGLLAVIPLAVSTVVDTGCKW</sequence>
<keyword evidence="4" id="KW-1185">Reference proteome</keyword>
<dbReference type="RefSeq" id="WP_190476874.1">
    <property type="nucleotide sequence ID" value="NZ_JACOFT010000001.1"/>
</dbReference>
<evidence type="ECO:0000313" key="4">
    <source>
        <dbReference type="Proteomes" id="UP000637632"/>
    </source>
</evidence>
<evidence type="ECO:0000256" key="2">
    <source>
        <dbReference type="SAM" id="Phobius"/>
    </source>
</evidence>
<name>A0ABR6XBN4_9BURK</name>
<feature type="transmembrane region" description="Helical" evidence="2">
    <location>
        <begin position="172"/>
        <end position="190"/>
    </location>
</feature>
<protein>
    <submittedName>
        <fullName evidence="3">Uncharacterized protein</fullName>
    </submittedName>
</protein>
<keyword evidence="2" id="KW-0472">Membrane</keyword>
<proteinExistence type="predicted"/>
<comment type="caution">
    <text evidence="3">The sequence shown here is derived from an EMBL/GenBank/DDBJ whole genome shotgun (WGS) entry which is preliminary data.</text>
</comment>
<feature type="region of interest" description="Disordered" evidence="1">
    <location>
        <begin position="64"/>
        <end position="88"/>
    </location>
</feature>
<gene>
    <name evidence="3" type="ORF">H8K26_01550</name>
</gene>
<accession>A0ABR6XBN4</accession>
<evidence type="ECO:0000313" key="3">
    <source>
        <dbReference type="EMBL" id="MBC3810113.1"/>
    </source>
</evidence>
<dbReference type="Proteomes" id="UP000637632">
    <property type="component" value="Unassembled WGS sequence"/>
</dbReference>
<feature type="transmembrane region" description="Helical" evidence="2">
    <location>
        <begin position="15"/>
        <end position="32"/>
    </location>
</feature>
<keyword evidence="2" id="KW-0812">Transmembrane</keyword>
<evidence type="ECO:0000256" key="1">
    <source>
        <dbReference type="SAM" id="MobiDB-lite"/>
    </source>
</evidence>
<dbReference type="EMBL" id="JACOFT010000001">
    <property type="protein sequence ID" value="MBC3810113.1"/>
    <property type="molecule type" value="Genomic_DNA"/>
</dbReference>